<sequence length="69" mass="7396">MSTLCQTVVAHSPKDLTQQINSKVFAYMQMMAPMPSKSPAKRPAFMLSVNETDSTSPTSSSTPTSNSGK</sequence>
<feature type="compositionally biased region" description="Low complexity" evidence="1">
    <location>
        <begin position="54"/>
        <end position="69"/>
    </location>
</feature>
<feature type="region of interest" description="Disordered" evidence="1">
    <location>
        <begin position="35"/>
        <end position="69"/>
    </location>
</feature>
<evidence type="ECO:0000313" key="3">
    <source>
        <dbReference type="Proteomes" id="UP001151699"/>
    </source>
</evidence>
<reference evidence="2" key="1">
    <citation type="submission" date="2022-07" db="EMBL/GenBank/DDBJ databases">
        <authorList>
            <person name="Trinca V."/>
            <person name="Uliana J.V.C."/>
            <person name="Torres T.T."/>
            <person name="Ward R.J."/>
            <person name="Monesi N."/>
        </authorList>
    </citation>
    <scope>NUCLEOTIDE SEQUENCE</scope>
    <source>
        <strain evidence="2">HSMRA1968</strain>
        <tissue evidence="2">Whole embryos</tissue>
    </source>
</reference>
<gene>
    <name evidence="2" type="ORF">Bhyg_00528</name>
</gene>
<dbReference type="EMBL" id="WJQU01000001">
    <property type="protein sequence ID" value="KAJ6645323.1"/>
    <property type="molecule type" value="Genomic_DNA"/>
</dbReference>
<dbReference type="Proteomes" id="UP001151699">
    <property type="component" value="Chromosome A"/>
</dbReference>
<dbReference type="AlphaFoldDB" id="A0A9Q0S600"/>
<protein>
    <submittedName>
        <fullName evidence="2">Uncharacterized protein</fullName>
    </submittedName>
</protein>
<organism evidence="2 3">
    <name type="scientific">Pseudolycoriella hygida</name>
    <dbReference type="NCBI Taxonomy" id="35572"/>
    <lineage>
        <taxon>Eukaryota</taxon>
        <taxon>Metazoa</taxon>
        <taxon>Ecdysozoa</taxon>
        <taxon>Arthropoda</taxon>
        <taxon>Hexapoda</taxon>
        <taxon>Insecta</taxon>
        <taxon>Pterygota</taxon>
        <taxon>Neoptera</taxon>
        <taxon>Endopterygota</taxon>
        <taxon>Diptera</taxon>
        <taxon>Nematocera</taxon>
        <taxon>Sciaroidea</taxon>
        <taxon>Sciaridae</taxon>
        <taxon>Pseudolycoriella</taxon>
    </lineage>
</organism>
<name>A0A9Q0S600_9DIPT</name>
<proteinExistence type="predicted"/>
<comment type="caution">
    <text evidence="2">The sequence shown here is derived from an EMBL/GenBank/DDBJ whole genome shotgun (WGS) entry which is preliminary data.</text>
</comment>
<accession>A0A9Q0S600</accession>
<evidence type="ECO:0000313" key="2">
    <source>
        <dbReference type="EMBL" id="KAJ6645323.1"/>
    </source>
</evidence>
<keyword evidence="3" id="KW-1185">Reference proteome</keyword>
<evidence type="ECO:0000256" key="1">
    <source>
        <dbReference type="SAM" id="MobiDB-lite"/>
    </source>
</evidence>